<name>A0ACC2TP62_9FUNG</name>
<dbReference type="Proteomes" id="UP001165960">
    <property type="component" value="Unassembled WGS sequence"/>
</dbReference>
<reference evidence="1" key="1">
    <citation type="submission" date="2022-04" db="EMBL/GenBank/DDBJ databases">
        <title>Genome of the entomopathogenic fungus Entomophthora muscae.</title>
        <authorList>
            <person name="Elya C."/>
            <person name="Lovett B.R."/>
            <person name="Lee E."/>
            <person name="Macias A.M."/>
            <person name="Hajek A.E."/>
            <person name="De Bivort B.L."/>
            <person name="Kasson M.T."/>
            <person name="De Fine Licht H.H."/>
            <person name="Stajich J.E."/>
        </authorList>
    </citation>
    <scope>NUCLEOTIDE SEQUENCE</scope>
    <source>
        <strain evidence="1">Berkeley</strain>
    </source>
</reference>
<sequence length="110" mass="12041">MATFRFSLLNSHFYIPTVNFATVAIPTTANLRASDLTIKALQHLKPNNLKLVPTQEQLVKFISNKCIAANPPPQRLLTSSLSSLSLMSLSSFLVGSASCFMMTSLQPRTV</sequence>
<dbReference type="EMBL" id="QTSX02002271">
    <property type="protein sequence ID" value="KAJ9076525.1"/>
    <property type="molecule type" value="Genomic_DNA"/>
</dbReference>
<evidence type="ECO:0000313" key="2">
    <source>
        <dbReference type="Proteomes" id="UP001165960"/>
    </source>
</evidence>
<keyword evidence="2" id="KW-1185">Reference proteome</keyword>
<proteinExistence type="predicted"/>
<protein>
    <submittedName>
        <fullName evidence="1">Uncharacterized protein</fullName>
    </submittedName>
</protein>
<comment type="caution">
    <text evidence="1">The sequence shown here is derived from an EMBL/GenBank/DDBJ whole genome shotgun (WGS) entry which is preliminary data.</text>
</comment>
<organism evidence="1 2">
    <name type="scientific">Entomophthora muscae</name>
    <dbReference type="NCBI Taxonomy" id="34485"/>
    <lineage>
        <taxon>Eukaryota</taxon>
        <taxon>Fungi</taxon>
        <taxon>Fungi incertae sedis</taxon>
        <taxon>Zoopagomycota</taxon>
        <taxon>Entomophthoromycotina</taxon>
        <taxon>Entomophthoromycetes</taxon>
        <taxon>Entomophthorales</taxon>
        <taxon>Entomophthoraceae</taxon>
        <taxon>Entomophthora</taxon>
    </lineage>
</organism>
<gene>
    <name evidence="1" type="ORF">DSO57_1025326</name>
</gene>
<evidence type="ECO:0000313" key="1">
    <source>
        <dbReference type="EMBL" id="KAJ9076525.1"/>
    </source>
</evidence>
<accession>A0ACC2TP62</accession>